<feature type="region of interest" description="Disordered" evidence="6">
    <location>
        <begin position="240"/>
        <end position="281"/>
    </location>
</feature>
<dbReference type="Proteomes" id="UP001164746">
    <property type="component" value="Chromosome 6"/>
</dbReference>
<name>A0ABY7EDY4_MYAAR</name>
<evidence type="ECO:0000313" key="9">
    <source>
        <dbReference type="EMBL" id="WAR07142.1"/>
    </source>
</evidence>
<dbReference type="PROSITE" id="PS50002">
    <property type="entry name" value="SH3"/>
    <property type="match status" value="1"/>
</dbReference>
<keyword evidence="3 5" id="KW-0728">SH3 domain</keyword>
<dbReference type="Pfam" id="PF00018">
    <property type="entry name" value="SH3_1"/>
    <property type="match status" value="1"/>
</dbReference>
<dbReference type="InterPro" id="IPR006020">
    <property type="entry name" value="PTB/PI_dom"/>
</dbReference>
<evidence type="ECO:0000256" key="4">
    <source>
        <dbReference type="ARBA" id="ARBA00022490"/>
    </source>
</evidence>
<dbReference type="SMART" id="SM00462">
    <property type="entry name" value="PTB"/>
    <property type="match status" value="1"/>
</dbReference>
<evidence type="ECO:0000256" key="2">
    <source>
        <dbReference type="ARBA" id="ARBA00009866"/>
    </source>
</evidence>
<dbReference type="PANTHER" id="PTHR47437">
    <property type="entry name" value="JNK-INTERACTING PROTEIN 1-LIKE PROTEIN"/>
    <property type="match status" value="1"/>
</dbReference>
<reference evidence="9" key="1">
    <citation type="submission" date="2022-11" db="EMBL/GenBank/DDBJ databases">
        <title>Centuries of genome instability and evolution in soft-shell clam transmissible cancer (bioRxiv).</title>
        <authorList>
            <person name="Hart S.F.M."/>
            <person name="Yonemitsu M.A."/>
            <person name="Giersch R.M."/>
            <person name="Beal B.F."/>
            <person name="Arriagada G."/>
            <person name="Davis B.W."/>
            <person name="Ostrander E.A."/>
            <person name="Goff S.P."/>
            <person name="Metzger M.J."/>
        </authorList>
    </citation>
    <scope>NUCLEOTIDE SEQUENCE</scope>
    <source>
        <strain evidence="9">MELC-2E11</strain>
        <tissue evidence="9">Siphon/mantle</tissue>
    </source>
</reference>
<dbReference type="EMBL" id="CP111017">
    <property type="protein sequence ID" value="WAR07142.1"/>
    <property type="molecule type" value="Genomic_DNA"/>
</dbReference>
<dbReference type="InterPro" id="IPR047178">
    <property type="entry name" value="JIP1_scaffold"/>
</dbReference>
<proteinExistence type="inferred from homology"/>
<dbReference type="PROSITE" id="PS01179">
    <property type="entry name" value="PID"/>
    <property type="match status" value="1"/>
</dbReference>
<keyword evidence="4" id="KW-0963">Cytoplasm</keyword>
<feature type="domain" description="SH3" evidence="8">
    <location>
        <begin position="315"/>
        <end position="376"/>
    </location>
</feature>
<dbReference type="PANTHER" id="PTHR47437:SF4">
    <property type="entry name" value="JNK-INTERACTING PROTEIN 1-LIKE PROTEIN"/>
    <property type="match status" value="1"/>
</dbReference>
<evidence type="ECO:0000259" key="7">
    <source>
        <dbReference type="PROSITE" id="PS01179"/>
    </source>
</evidence>
<dbReference type="SMART" id="SM00326">
    <property type="entry name" value="SH3"/>
    <property type="match status" value="1"/>
</dbReference>
<feature type="region of interest" description="Disordered" evidence="6">
    <location>
        <begin position="103"/>
        <end position="166"/>
    </location>
</feature>
<organism evidence="9 10">
    <name type="scientific">Mya arenaria</name>
    <name type="common">Soft-shell clam</name>
    <dbReference type="NCBI Taxonomy" id="6604"/>
    <lineage>
        <taxon>Eukaryota</taxon>
        <taxon>Metazoa</taxon>
        <taxon>Spiralia</taxon>
        <taxon>Lophotrochozoa</taxon>
        <taxon>Mollusca</taxon>
        <taxon>Bivalvia</taxon>
        <taxon>Autobranchia</taxon>
        <taxon>Heteroconchia</taxon>
        <taxon>Euheterodonta</taxon>
        <taxon>Imparidentia</taxon>
        <taxon>Neoheterodontei</taxon>
        <taxon>Myida</taxon>
        <taxon>Myoidea</taxon>
        <taxon>Myidae</taxon>
        <taxon>Mya</taxon>
    </lineage>
</organism>
<dbReference type="InterPro" id="IPR011993">
    <property type="entry name" value="PH-like_dom_sf"/>
</dbReference>
<dbReference type="CDD" id="cd11801">
    <property type="entry name" value="SH3_JIP1_like"/>
    <property type="match status" value="1"/>
</dbReference>
<evidence type="ECO:0000256" key="6">
    <source>
        <dbReference type="SAM" id="MobiDB-lite"/>
    </source>
</evidence>
<feature type="domain" description="PID" evidence="7">
    <location>
        <begin position="438"/>
        <end position="468"/>
    </location>
</feature>
<protein>
    <submittedName>
        <fullName evidence="9">JIP1-like protein</fullName>
    </submittedName>
</protein>
<evidence type="ECO:0000256" key="5">
    <source>
        <dbReference type="PROSITE-ProRule" id="PRU00192"/>
    </source>
</evidence>
<sequence length="480" mass="54867">MKKQDMISLQRPIDSGVTLRLMHDLSPDSDESAEEDDESLAVQRERFLISCLAQSAINNNNSISHVSQTTCDSFCDRTENITETFTKLEWKQNQFERINNHINEQHLTKSPDDCESSDKENVCPSSQTASRTGPIPGTRAHRRPRKLPDIPKKNTSAASTPLKPRAEYNEKCLADELQEALVRSEHDLDLEHADGAARTPKAYPKYSRKFLEELSCVKFNSVSKNTRAYLGSDNMYLKEDSSNQTEQCDLKDRTRDIHDKSRDFQDRTRDHHDESPDFQEQPRVAAVACGGKRHRDGGDEPHRTNTCAAAARYSDLVVTHRGMHRFVPRHEDEIAIEIGDPIHVFSTDDDLWCEGVNMRTSQRGVFPSMYATDLGFLEEEEGGAVPARGKVVTSASCHEDMETFTHFFALKHITFCGHHPRNERYFGFITKHPSQYRYACHVFLGEKSTRSVTDAMGQAFKRFYQEYMAFTHPTEDIYME</sequence>
<comment type="subcellular location">
    <subcellularLocation>
        <location evidence="1">Cytoplasm</location>
    </subcellularLocation>
</comment>
<dbReference type="Pfam" id="PF00640">
    <property type="entry name" value="PID"/>
    <property type="match status" value="1"/>
</dbReference>
<dbReference type="SUPFAM" id="SSF50729">
    <property type="entry name" value="PH domain-like"/>
    <property type="match status" value="1"/>
</dbReference>
<keyword evidence="10" id="KW-1185">Reference proteome</keyword>
<dbReference type="InterPro" id="IPR001452">
    <property type="entry name" value="SH3_domain"/>
</dbReference>
<evidence type="ECO:0000259" key="8">
    <source>
        <dbReference type="PROSITE" id="PS50002"/>
    </source>
</evidence>
<evidence type="ECO:0000256" key="3">
    <source>
        <dbReference type="ARBA" id="ARBA00022443"/>
    </source>
</evidence>
<gene>
    <name evidence="9" type="ORF">MAR_017100</name>
</gene>
<evidence type="ECO:0000313" key="10">
    <source>
        <dbReference type="Proteomes" id="UP001164746"/>
    </source>
</evidence>
<evidence type="ECO:0000256" key="1">
    <source>
        <dbReference type="ARBA" id="ARBA00004496"/>
    </source>
</evidence>
<comment type="similarity">
    <text evidence="2">Belongs to the JIP scaffold family.</text>
</comment>
<accession>A0ABY7EDY4</accession>
<dbReference type="Gene3D" id="2.30.30.40">
    <property type="entry name" value="SH3 Domains"/>
    <property type="match status" value="1"/>
</dbReference>
<feature type="compositionally biased region" description="Basic and acidic residues" evidence="6">
    <location>
        <begin position="103"/>
        <end position="121"/>
    </location>
</feature>
<dbReference type="Gene3D" id="2.30.29.30">
    <property type="entry name" value="Pleckstrin-homology domain (PH domain)/Phosphotyrosine-binding domain (PTB)"/>
    <property type="match status" value="1"/>
</dbReference>
<feature type="compositionally biased region" description="Basic and acidic residues" evidence="6">
    <location>
        <begin position="248"/>
        <end position="275"/>
    </location>
</feature>